<reference evidence="2" key="1">
    <citation type="journal article" date="2021" name="Proc. Natl. Acad. Sci. U.S.A.">
        <title>A Catalog of Tens of Thousands of Viruses from Human Metagenomes Reveals Hidden Associations with Chronic Diseases.</title>
        <authorList>
            <person name="Tisza M.J."/>
            <person name="Buck C.B."/>
        </authorList>
    </citation>
    <scope>NUCLEOTIDE SEQUENCE</scope>
    <source>
        <strain evidence="2">CtsDY37</strain>
    </source>
</reference>
<organism evidence="2">
    <name type="scientific">Siphoviridae sp. ctsDY37</name>
    <dbReference type="NCBI Taxonomy" id="2826483"/>
    <lineage>
        <taxon>Viruses</taxon>
        <taxon>Duplodnaviria</taxon>
        <taxon>Heunggongvirae</taxon>
        <taxon>Uroviricota</taxon>
        <taxon>Caudoviricetes</taxon>
    </lineage>
</organism>
<feature type="region of interest" description="Disordered" evidence="1">
    <location>
        <begin position="467"/>
        <end position="504"/>
    </location>
</feature>
<evidence type="ECO:0000256" key="1">
    <source>
        <dbReference type="SAM" id="MobiDB-lite"/>
    </source>
</evidence>
<feature type="compositionally biased region" description="Basic and acidic residues" evidence="1">
    <location>
        <begin position="485"/>
        <end position="504"/>
    </location>
</feature>
<dbReference type="EMBL" id="BK014859">
    <property type="protein sequence ID" value="DAD79116.1"/>
    <property type="molecule type" value="Genomic_DNA"/>
</dbReference>
<accession>A0A8S5MA69</accession>
<name>A0A8S5MA69_9CAUD</name>
<evidence type="ECO:0000313" key="2">
    <source>
        <dbReference type="EMBL" id="DAD79116.1"/>
    </source>
</evidence>
<dbReference type="InterPro" id="IPR021145">
    <property type="entry name" value="Portal_protein_SPP1_Gp6-like"/>
</dbReference>
<protein>
    <submittedName>
        <fullName evidence="2">PORTAL PROTEIN</fullName>
    </submittedName>
</protein>
<sequence>MFEGLFSRFKRDTVIKESDEDLSLDEKNVIKEIKDFMASKKRHDMITGEKYYDGKHDILLRKRTVIGDKGELEEVKNLPNNRIVDNQYQKMVDQKNNYLLGQPFSIQTNNDTYAKLLKDIFNKKFRKLLKNIGEDSLNEGIGWMFIYYNEHGQFTFKRFKAYEIIPIWKDTEHTELDYAIRIYVTIKVDKNNKKKFIDHVEVYNQEGIYHFTYEAGKLIPDSKKAFENYFTVTDVKGNVQGYNWTRIPLIPFKYNSKEIPLIRMIKSLQDGLNLIESNFLNQMEEDIRNTILVLVNYDGQNLAQFRKNLAQYGAVKVKTVDGAAGDLKTLQIEVNSENYKVILDIFKKAIIENARGYDAKDDRLGNNPNQMNIQSIFSDIDLDANGTETEYQAAFEELLWFVNCHLANTGHGNFENEDVEIIFNRDMLISESEIIDNINNSQDLSLETRLANHPWVDDVNTELERIEEEKKKNMEMYPFPFQDNDSSKTKPNDKGGDVEDGKEE</sequence>
<dbReference type="Pfam" id="PF05133">
    <property type="entry name" value="SPP1_portal"/>
    <property type="match status" value="1"/>
</dbReference>
<proteinExistence type="predicted"/>